<feature type="binding site" evidence="8">
    <location>
        <position position="142"/>
    </location>
    <ligand>
        <name>Zn(2+)</name>
        <dbReference type="ChEBI" id="CHEBI:29105"/>
        <note>catalytic</note>
    </ligand>
</feature>
<evidence type="ECO:0000256" key="6">
    <source>
        <dbReference type="ARBA" id="ARBA00023049"/>
    </source>
</evidence>
<comment type="similarity">
    <text evidence="1">Belongs to the peptidase M8 family.</text>
</comment>
<dbReference type="PANTHER" id="PTHR10942:SF0">
    <property type="entry name" value="LEISHMANOLYSIN-LIKE PEPTIDASE"/>
    <property type="match status" value="1"/>
</dbReference>
<keyword evidence="4" id="KW-0378">Hydrolase</keyword>
<dbReference type="InterPro" id="IPR001577">
    <property type="entry name" value="Peptidase_M8"/>
</dbReference>
<dbReference type="GO" id="GO:0006508">
    <property type="term" value="P:proteolysis"/>
    <property type="evidence" value="ECO:0007669"/>
    <property type="project" value="UniProtKB-KW"/>
</dbReference>
<dbReference type="RefSeq" id="XP_001326716.1">
    <property type="nucleotide sequence ID" value="XM_001326681.1"/>
</dbReference>
<reference evidence="11" key="1">
    <citation type="submission" date="2006-10" db="EMBL/GenBank/DDBJ databases">
        <authorList>
            <person name="Amadeo P."/>
            <person name="Zhao Q."/>
            <person name="Wortman J."/>
            <person name="Fraser-Liggett C."/>
            <person name="Carlton J."/>
        </authorList>
    </citation>
    <scope>NUCLEOTIDE SEQUENCE</scope>
    <source>
        <strain evidence="11">G3</strain>
    </source>
</reference>
<dbReference type="GO" id="GO:0005737">
    <property type="term" value="C:cytoplasm"/>
    <property type="evidence" value="ECO:0000318"/>
    <property type="project" value="GO_Central"/>
</dbReference>
<evidence type="ECO:0000256" key="8">
    <source>
        <dbReference type="PIRSR" id="PIRSR601577-2"/>
    </source>
</evidence>
<sequence length="624" mass="72111">MRCDSIGQYVVWGPSSEYKVTCKKEHIFNETTRNRIIGTINNVKSYLERVLSVDPLEQTIKARNLTGYYSIPPTTYENVNLVFHIVARPFNDNFYAVTQVTQYLDTSKRPLEAVICINPSLAPDEVQNDTARSSNFFYAMLHECIHGLGFLNSFYKYYHPADSYTPYHPNACRFTKLRIQRVFLITPHAHAYGVRHYGYENITDDNGNTCPAGIELENGGESTQVYSHLEQRVFYSDLMTSVLVQSSSEPFLRFTDATMAILLDTGNYDVDYHYLRPTIFGNPEAFPKDSKDLVSFSYGPPHLSFPSQYVIYDPTDTKDLCSFDYKSWGNNATNYIPVPPCNSSTTYCKNRMFYNPLGYGYVGDSNIFDFQIYKYSHTCEKGFATIPGNLKCLRYKLTENNVTFKLPLDVRYPQQFAVCNEKNDTKTWVNYSYFDKHGYKNYGYYKCPDFERFKRSIKLFNSYFDSDPFDLNSSVSYKTESDEIDDGAFDMKEENKTEIIRPTPLIAQHTPATKDDSSGDSVNPNFSYMGTHLTKATFWGVLASVGAVVVVCGTLIYLAGKVFKTPIESIDEKDNKMELEHKKKRKRRTHKKQQKTEEEMKLKSMNQDEEVKHQHKHKRRKQKE</sequence>
<feature type="compositionally biased region" description="Basic residues" evidence="9">
    <location>
        <begin position="582"/>
        <end position="593"/>
    </location>
</feature>
<gene>
    <name evidence="11" type="ORF">TVAG_388230</name>
</gene>
<evidence type="ECO:0000313" key="12">
    <source>
        <dbReference type="Proteomes" id="UP000001542"/>
    </source>
</evidence>
<feature type="active site" evidence="7">
    <location>
        <position position="143"/>
    </location>
</feature>
<dbReference type="SUPFAM" id="SSF55486">
    <property type="entry name" value="Metalloproteases ('zincins'), catalytic domain"/>
    <property type="match status" value="1"/>
</dbReference>
<name>A2DYF8_TRIV3</name>
<dbReference type="Gene3D" id="3.90.132.10">
    <property type="entry name" value="Leishmanolysin , domain 2"/>
    <property type="match status" value="1"/>
</dbReference>
<proteinExistence type="inferred from homology"/>
<evidence type="ECO:0000313" key="11">
    <source>
        <dbReference type="EMBL" id="EAY14493.1"/>
    </source>
</evidence>
<reference evidence="11" key="2">
    <citation type="journal article" date="2007" name="Science">
        <title>Draft genome sequence of the sexually transmitted pathogen Trichomonas vaginalis.</title>
        <authorList>
            <person name="Carlton J.M."/>
            <person name="Hirt R.P."/>
            <person name="Silva J.C."/>
            <person name="Delcher A.L."/>
            <person name="Schatz M."/>
            <person name="Zhao Q."/>
            <person name="Wortman J.R."/>
            <person name="Bidwell S.L."/>
            <person name="Alsmark U.C.M."/>
            <person name="Besteiro S."/>
            <person name="Sicheritz-Ponten T."/>
            <person name="Noel C.J."/>
            <person name="Dacks J.B."/>
            <person name="Foster P.G."/>
            <person name="Simillion C."/>
            <person name="Van de Peer Y."/>
            <person name="Miranda-Saavedra D."/>
            <person name="Barton G.J."/>
            <person name="Westrop G.D."/>
            <person name="Mueller S."/>
            <person name="Dessi D."/>
            <person name="Fiori P.L."/>
            <person name="Ren Q."/>
            <person name="Paulsen I."/>
            <person name="Zhang H."/>
            <person name="Bastida-Corcuera F.D."/>
            <person name="Simoes-Barbosa A."/>
            <person name="Brown M.T."/>
            <person name="Hayes R.D."/>
            <person name="Mukherjee M."/>
            <person name="Okumura C.Y."/>
            <person name="Schneider R."/>
            <person name="Smith A.J."/>
            <person name="Vanacova S."/>
            <person name="Villalvazo M."/>
            <person name="Haas B.J."/>
            <person name="Pertea M."/>
            <person name="Feldblyum T.V."/>
            <person name="Utterback T.R."/>
            <person name="Shu C.L."/>
            <person name="Osoegawa K."/>
            <person name="de Jong P.J."/>
            <person name="Hrdy I."/>
            <person name="Horvathova L."/>
            <person name="Zubacova Z."/>
            <person name="Dolezal P."/>
            <person name="Malik S.B."/>
            <person name="Logsdon J.M. Jr."/>
            <person name="Henze K."/>
            <person name="Gupta A."/>
            <person name="Wang C.C."/>
            <person name="Dunne R.L."/>
            <person name="Upcroft J.A."/>
            <person name="Upcroft P."/>
            <person name="White O."/>
            <person name="Salzberg S.L."/>
            <person name="Tang P."/>
            <person name="Chiu C.-H."/>
            <person name="Lee Y.-S."/>
            <person name="Embley T.M."/>
            <person name="Coombs G.H."/>
            <person name="Mottram J.C."/>
            <person name="Tachezy J."/>
            <person name="Fraser-Liggett C.M."/>
            <person name="Johnson P.J."/>
        </authorList>
    </citation>
    <scope>NUCLEOTIDE SEQUENCE [LARGE SCALE GENOMIC DNA]</scope>
    <source>
        <strain evidence="11">G3</strain>
    </source>
</reference>
<dbReference type="AlphaFoldDB" id="A2DYF8"/>
<keyword evidence="10" id="KW-0472">Membrane</keyword>
<accession>A2DYF8</accession>
<organism evidence="11 12">
    <name type="scientific">Trichomonas vaginalis (strain ATCC PRA-98 / G3)</name>
    <dbReference type="NCBI Taxonomy" id="412133"/>
    <lineage>
        <taxon>Eukaryota</taxon>
        <taxon>Metamonada</taxon>
        <taxon>Parabasalia</taxon>
        <taxon>Trichomonadida</taxon>
        <taxon>Trichomonadidae</taxon>
        <taxon>Trichomonas</taxon>
    </lineage>
</organism>
<feature type="binding site" evidence="8">
    <location>
        <position position="146"/>
    </location>
    <ligand>
        <name>Zn(2+)</name>
        <dbReference type="ChEBI" id="CHEBI:29105"/>
        <note>catalytic</note>
    </ligand>
</feature>
<dbReference type="VEuPathDB" id="TrichDB:TVAG_388230"/>
<keyword evidence="2" id="KW-0645">Protease</keyword>
<evidence type="ECO:0000256" key="4">
    <source>
        <dbReference type="ARBA" id="ARBA00022801"/>
    </source>
</evidence>
<keyword evidence="5 8" id="KW-0862">Zinc</keyword>
<dbReference type="FunFam" id="3.10.170.20:FF:000003">
    <property type="entry name" value="GP63-like"/>
    <property type="match status" value="1"/>
</dbReference>
<dbReference type="GO" id="GO:0004222">
    <property type="term" value="F:metalloendopeptidase activity"/>
    <property type="evidence" value="ECO:0007669"/>
    <property type="project" value="InterPro"/>
</dbReference>
<dbReference type="GO" id="GO:0046872">
    <property type="term" value="F:metal ion binding"/>
    <property type="evidence" value="ECO:0007669"/>
    <property type="project" value="UniProtKB-KW"/>
</dbReference>
<feature type="region of interest" description="Disordered" evidence="9">
    <location>
        <begin position="576"/>
        <end position="624"/>
    </location>
</feature>
<dbReference type="EMBL" id="DS113269">
    <property type="protein sequence ID" value="EAY14493.1"/>
    <property type="molecule type" value="Genomic_DNA"/>
</dbReference>
<evidence type="ECO:0000256" key="2">
    <source>
        <dbReference type="ARBA" id="ARBA00022670"/>
    </source>
</evidence>
<keyword evidence="6 8" id="KW-0482">Metalloprotease</keyword>
<dbReference type="KEGG" id="tva:4772483"/>
<evidence type="ECO:0008006" key="13">
    <source>
        <dbReference type="Google" id="ProtNLM"/>
    </source>
</evidence>
<dbReference type="VEuPathDB" id="TrichDB:TVAGG3_0321490"/>
<feature type="transmembrane region" description="Helical" evidence="10">
    <location>
        <begin position="536"/>
        <end position="559"/>
    </location>
</feature>
<protein>
    <recommendedName>
        <fullName evidence="13">GP63-like</fullName>
    </recommendedName>
</protein>
<keyword evidence="12" id="KW-1185">Reference proteome</keyword>
<dbReference type="GO" id="GO:0008233">
    <property type="term" value="F:peptidase activity"/>
    <property type="evidence" value="ECO:0000318"/>
    <property type="project" value="GO_Central"/>
</dbReference>
<keyword evidence="3 8" id="KW-0479">Metal-binding</keyword>
<feature type="compositionally biased region" description="Basic residues" evidence="9">
    <location>
        <begin position="613"/>
        <end position="624"/>
    </location>
</feature>
<dbReference type="OrthoDB" id="289255at2759"/>
<dbReference type="Gene3D" id="3.10.170.20">
    <property type="match status" value="1"/>
</dbReference>
<dbReference type="InParanoid" id="A2DYF8"/>
<evidence type="ECO:0000256" key="1">
    <source>
        <dbReference type="ARBA" id="ARBA00005860"/>
    </source>
</evidence>
<feature type="binding site" evidence="8">
    <location>
        <position position="228"/>
    </location>
    <ligand>
        <name>Zn(2+)</name>
        <dbReference type="ChEBI" id="CHEBI:29105"/>
        <note>catalytic</note>
    </ligand>
</feature>
<evidence type="ECO:0000256" key="10">
    <source>
        <dbReference type="SAM" id="Phobius"/>
    </source>
</evidence>
<comment type="cofactor">
    <cofactor evidence="8">
        <name>Zn(2+)</name>
        <dbReference type="ChEBI" id="CHEBI:29105"/>
    </cofactor>
    <text evidence="8">Binds 1 zinc ion per subunit.</text>
</comment>
<dbReference type="Pfam" id="PF01457">
    <property type="entry name" value="Peptidase_M8"/>
    <property type="match status" value="1"/>
</dbReference>
<dbReference type="PANTHER" id="PTHR10942">
    <property type="entry name" value="LEISHMANOLYSIN-LIKE PEPTIDASE"/>
    <property type="match status" value="1"/>
</dbReference>
<evidence type="ECO:0000256" key="5">
    <source>
        <dbReference type="ARBA" id="ARBA00022833"/>
    </source>
</evidence>
<evidence type="ECO:0000256" key="7">
    <source>
        <dbReference type="PIRSR" id="PIRSR601577-1"/>
    </source>
</evidence>
<keyword evidence="10" id="KW-1133">Transmembrane helix</keyword>
<dbReference type="GO" id="GO:0007155">
    <property type="term" value="P:cell adhesion"/>
    <property type="evidence" value="ECO:0007669"/>
    <property type="project" value="InterPro"/>
</dbReference>
<evidence type="ECO:0000256" key="9">
    <source>
        <dbReference type="SAM" id="MobiDB-lite"/>
    </source>
</evidence>
<evidence type="ECO:0000256" key="3">
    <source>
        <dbReference type="ARBA" id="ARBA00022723"/>
    </source>
</evidence>
<dbReference type="Proteomes" id="UP000001542">
    <property type="component" value="Unassembled WGS sequence"/>
</dbReference>
<dbReference type="GO" id="GO:0016020">
    <property type="term" value="C:membrane"/>
    <property type="evidence" value="ECO:0007669"/>
    <property type="project" value="InterPro"/>
</dbReference>
<dbReference type="FunFam" id="3.90.132.10:FF:000007">
    <property type="entry name" value="GP63-like"/>
    <property type="match status" value="1"/>
</dbReference>
<keyword evidence="10" id="KW-0812">Transmembrane</keyword>